<keyword evidence="13" id="KW-1185">Reference proteome</keyword>
<protein>
    <recommendedName>
        <fullName evidence="14">Solute carrier family 25 member 35</fullName>
    </recommendedName>
</protein>
<keyword evidence="3 11" id="KW-0813">Transport</keyword>
<evidence type="ECO:0000256" key="3">
    <source>
        <dbReference type="ARBA" id="ARBA00022448"/>
    </source>
</evidence>
<evidence type="ECO:0008006" key="14">
    <source>
        <dbReference type="Google" id="ProtNLM"/>
    </source>
</evidence>
<dbReference type="PANTHER" id="PTHR45928">
    <property type="entry name" value="RE38146P"/>
    <property type="match status" value="1"/>
</dbReference>
<comment type="subcellular location">
    <subcellularLocation>
        <location evidence="1">Mitochondrion inner membrane</location>
        <topology evidence="1">Multi-pass membrane protein</topology>
    </subcellularLocation>
</comment>
<dbReference type="Gene3D" id="1.50.40.10">
    <property type="entry name" value="Mitochondrial carrier domain"/>
    <property type="match status" value="1"/>
</dbReference>
<evidence type="ECO:0000256" key="6">
    <source>
        <dbReference type="ARBA" id="ARBA00022792"/>
    </source>
</evidence>
<keyword evidence="9 10" id="KW-0472">Membrane</keyword>
<dbReference type="Pfam" id="PF00153">
    <property type="entry name" value="Mito_carr"/>
    <property type="match status" value="3"/>
</dbReference>
<feature type="repeat" description="Solcar" evidence="10">
    <location>
        <begin position="1"/>
        <end position="90"/>
    </location>
</feature>
<keyword evidence="7" id="KW-1133">Transmembrane helix</keyword>
<dbReference type="SUPFAM" id="SSF103506">
    <property type="entry name" value="Mitochondrial carrier"/>
    <property type="match status" value="1"/>
</dbReference>
<keyword evidence="8" id="KW-0496">Mitochondrion</keyword>
<organism evidence="12 13">
    <name type="scientific">Dendroctonus ponderosae</name>
    <name type="common">Mountain pine beetle</name>
    <dbReference type="NCBI Taxonomy" id="77166"/>
    <lineage>
        <taxon>Eukaryota</taxon>
        <taxon>Metazoa</taxon>
        <taxon>Ecdysozoa</taxon>
        <taxon>Arthropoda</taxon>
        <taxon>Hexapoda</taxon>
        <taxon>Insecta</taxon>
        <taxon>Pterygota</taxon>
        <taxon>Neoptera</taxon>
        <taxon>Endopterygota</taxon>
        <taxon>Coleoptera</taxon>
        <taxon>Polyphaga</taxon>
        <taxon>Cucujiformia</taxon>
        <taxon>Curculionidae</taxon>
        <taxon>Scolytinae</taxon>
        <taxon>Dendroctonus</taxon>
    </lineage>
</organism>
<evidence type="ECO:0000256" key="11">
    <source>
        <dbReference type="RuleBase" id="RU000488"/>
    </source>
</evidence>
<dbReference type="Proteomes" id="UP000019118">
    <property type="component" value="Unassembled WGS sequence"/>
</dbReference>
<dbReference type="PROSITE" id="PS50920">
    <property type="entry name" value="SOLCAR"/>
    <property type="match status" value="3"/>
</dbReference>
<evidence type="ECO:0000256" key="9">
    <source>
        <dbReference type="ARBA" id="ARBA00023136"/>
    </source>
</evidence>
<evidence type="ECO:0000313" key="12">
    <source>
        <dbReference type="EnsemblMetazoa" id="XP_019762273.1"/>
    </source>
</evidence>
<evidence type="ECO:0000256" key="4">
    <source>
        <dbReference type="ARBA" id="ARBA00022692"/>
    </source>
</evidence>
<evidence type="ECO:0000313" key="13">
    <source>
        <dbReference type="Proteomes" id="UP000019118"/>
    </source>
</evidence>
<sequence length="312" mass="34031">MDFICGGLAASGACLFSNPFDVLKTRMQLQGELQAKGQHKVFYKNVFHAGYVVAKNEGIKGLQKGLGVAMFLHGIRNFVRLGIYQTLDNKGLLTDPSGKIVVYKSALASAFAGASGAFCGSPLFLIKTQLQSHAAEKIAVGHQHGHSGALRALKTIYRNNGISGLWRGVSGTMLRAVAGSTSQLTTFAASKDKLRENEYLRNSTVLTSIIASLFSGIIQTVVINPFDVVSTRIYNQGLDANGKGLFYSGVLDCFQKTLQTEGPSGMYKGIVANYMRLAPHSLFCLLFWDLLKELKVRYIENPKQALLLDRRK</sequence>
<keyword evidence="6" id="KW-0999">Mitochondrion inner membrane</keyword>
<feature type="repeat" description="Solcar" evidence="10">
    <location>
        <begin position="100"/>
        <end position="193"/>
    </location>
</feature>
<accession>A0AAR5PMM0</accession>
<dbReference type="GO" id="GO:0005743">
    <property type="term" value="C:mitochondrial inner membrane"/>
    <property type="evidence" value="ECO:0007669"/>
    <property type="project" value="UniProtKB-SubCell"/>
</dbReference>
<reference evidence="13" key="1">
    <citation type="journal article" date="2013" name="Genome Biol.">
        <title>Draft genome of the mountain pine beetle, Dendroctonus ponderosae Hopkins, a major forest pest.</title>
        <authorList>
            <person name="Keeling C.I."/>
            <person name="Yuen M.M."/>
            <person name="Liao N.Y."/>
            <person name="Docking T.R."/>
            <person name="Chan S.K."/>
            <person name="Taylor G.A."/>
            <person name="Palmquist D.L."/>
            <person name="Jackman S.D."/>
            <person name="Nguyen A."/>
            <person name="Li M."/>
            <person name="Henderson H."/>
            <person name="Janes J.K."/>
            <person name="Zhao Y."/>
            <person name="Pandoh P."/>
            <person name="Moore R."/>
            <person name="Sperling F.A."/>
            <person name="Huber D.P."/>
            <person name="Birol I."/>
            <person name="Jones S.J."/>
            <person name="Bohlmann J."/>
        </authorList>
    </citation>
    <scope>NUCLEOTIDE SEQUENCE</scope>
</reference>
<name>A0AAR5PMM0_DENPD</name>
<dbReference type="InterPro" id="IPR018108">
    <property type="entry name" value="MCP_transmembrane"/>
</dbReference>
<dbReference type="InterPro" id="IPR051508">
    <property type="entry name" value="Mito_Carrier_Antiporter"/>
</dbReference>
<evidence type="ECO:0000256" key="1">
    <source>
        <dbReference type="ARBA" id="ARBA00004448"/>
    </source>
</evidence>
<dbReference type="AlphaFoldDB" id="A0AAR5PMM0"/>
<evidence type="ECO:0000256" key="5">
    <source>
        <dbReference type="ARBA" id="ARBA00022737"/>
    </source>
</evidence>
<feature type="repeat" description="Solcar" evidence="10">
    <location>
        <begin position="203"/>
        <end position="294"/>
    </location>
</feature>
<dbReference type="PANTHER" id="PTHR45928:SF1">
    <property type="entry name" value="RE38146P"/>
    <property type="match status" value="1"/>
</dbReference>
<evidence type="ECO:0000256" key="7">
    <source>
        <dbReference type="ARBA" id="ARBA00022989"/>
    </source>
</evidence>
<reference evidence="12" key="2">
    <citation type="submission" date="2024-08" db="UniProtKB">
        <authorList>
            <consortium name="EnsemblMetazoa"/>
        </authorList>
    </citation>
    <scope>IDENTIFICATION</scope>
</reference>
<dbReference type="EnsemblMetazoa" id="XM_019906714.1">
    <property type="protein sequence ID" value="XP_019762273.1"/>
    <property type="gene ID" value="LOC109539111"/>
</dbReference>
<dbReference type="InterPro" id="IPR023395">
    <property type="entry name" value="MCP_dom_sf"/>
</dbReference>
<evidence type="ECO:0000256" key="8">
    <source>
        <dbReference type="ARBA" id="ARBA00023128"/>
    </source>
</evidence>
<keyword evidence="4 10" id="KW-0812">Transmembrane</keyword>
<proteinExistence type="inferred from homology"/>
<keyword evidence="5" id="KW-0677">Repeat</keyword>
<comment type="similarity">
    <text evidence="2 11">Belongs to the mitochondrial carrier (TC 2.A.29) family.</text>
</comment>
<evidence type="ECO:0000256" key="10">
    <source>
        <dbReference type="PROSITE-ProRule" id="PRU00282"/>
    </source>
</evidence>
<evidence type="ECO:0000256" key="2">
    <source>
        <dbReference type="ARBA" id="ARBA00006375"/>
    </source>
</evidence>